<dbReference type="EMBL" id="CP000724">
    <property type="protein sequence ID" value="ABR49661.1"/>
    <property type="molecule type" value="Genomic_DNA"/>
</dbReference>
<dbReference type="GO" id="GO:0003700">
    <property type="term" value="F:DNA-binding transcription factor activity"/>
    <property type="evidence" value="ECO:0007669"/>
    <property type="project" value="InterPro"/>
</dbReference>
<evidence type="ECO:0000256" key="4">
    <source>
        <dbReference type="ARBA" id="ARBA00022553"/>
    </source>
</evidence>
<dbReference type="InterPro" id="IPR009057">
    <property type="entry name" value="Homeodomain-like_sf"/>
</dbReference>
<sequence>MITLLLVDDENMMKEYIKFIIKEEDMEIAVFEASNGLEAVEKAKQLQPNLILMDIKMPHMDGLEATEMIKKEVPLTKIVFLTAYDKFDYAQKALRLGAYDYLLKPISPEDFKGLINKILAESHQNQGDVQNTTTLAPEDHVIKGAKEYIEDNYSEKIQLKDVANHVGLSPTYFSKFFKRKTQMNFSIYLNMARIEKAKELMRETTLTLNEISYRVGYEDLSYFSIVFQKYEASTPSDYRRRDMTK</sequence>
<feature type="modified residue" description="4-aspartylphosphate" evidence="10">
    <location>
        <position position="54"/>
    </location>
</feature>
<dbReference type="Proteomes" id="UP000001572">
    <property type="component" value="Chromosome"/>
</dbReference>
<dbReference type="InterPro" id="IPR051552">
    <property type="entry name" value="HptR"/>
</dbReference>
<keyword evidence="3" id="KW-0963">Cytoplasm</keyword>
<proteinExistence type="predicted"/>
<dbReference type="SMART" id="SM00342">
    <property type="entry name" value="HTH_ARAC"/>
    <property type="match status" value="1"/>
</dbReference>
<dbReference type="SMART" id="SM00448">
    <property type="entry name" value="REC"/>
    <property type="match status" value="1"/>
</dbReference>
<dbReference type="Gene3D" id="1.10.10.60">
    <property type="entry name" value="Homeodomain-like"/>
    <property type="match status" value="2"/>
</dbReference>
<dbReference type="GO" id="GO:0043565">
    <property type="term" value="F:sequence-specific DNA binding"/>
    <property type="evidence" value="ECO:0007669"/>
    <property type="project" value="InterPro"/>
</dbReference>
<keyword evidence="4 10" id="KW-0597">Phosphoprotein</keyword>
<dbReference type="KEGG" id="amt:Amet_3535"/>
<evidence type="ECO:0000256" key="5">
    <source>
        <dbReference type="ARBA" id="ARBA00023012"/>
    </source>
</evidence>
<dbReference type="Gene3D" id="3.40.50.2300">
    <property type="match status" value="1"/>
</dbReference>
<dbReference type="PROSITE" id="PS50110">
    <property type="entry name" value="RESPONSE_REGULATORY"/>
    <property type="match status" value="1"/>
</dbReference>
<name>A6TTZ3_ALKMQ</name>
<dbReference type="eggNOG" id="COG2207">
    <property type="taxonomic scope" value="Bacteria"/>
</dbReference>
<keyword evidence="5" id="KW-0902">Two-component regulatory system</keyword>
<dbReference type="STRING" id="293826.Amet_3535"/>
<keyword evidence="14" id="KW-1185">Reference proteome</keyword>
<dbReference type="InterPro" id="IPR020449">
    <property type="entry name" value="Tscrpt_reg_AraC-type_HTH"/>
</dbReference>
<reference evidence="14" key="1">
    <citation type="journal article" date="2016" name="Genome Announc.">
        <title>Complete genome sequence of Alkaliphilus metalliredigens strain QYMF, an alkaliphilic and metal-reducing bacterium isolated from borax-contaminated leachate ponds.</title>
        <authorList>
            <person name="Hwang C."/>
            <person name="Copeland A."/>
            <person name="Lucas S."/>
            <person name="Lapidus A."/>
            <person name="Barry K."/>
            <person name="Detter J.C."/>
            <person name="Glavina Del Rio T."/>
            <person name="Hammon N."/>
            <person name="Israni S."/>
            <person name="Dalin E."/>
            <person name="Tice H."/>
            <person name="Pitluck S."/>
            <person name="Chertkov O."/>
            <person name="Brettin T."/>
            <person name="Bruce D."/>
            <person name="Han C."/>
            <person name="Schmutz J."/>
            <person name="Larimer F."/>
            <person name="Land M.L."/>
            <person name="Hauser L."/>
            <person name="Kyrpides N."/>
            <person name="Mikhailova N."/>
            <person name="Ye Q."/>
            <person name="Zhou J."/>
            <person name="Richardson P."/>
            <person name="Fields M.W."/>
        </authorList>
    </citation>
    <scope>NUCLEOTIDE SEQUENCE [LARGE SCALE GENOMIC DNA]</scope>
    <source>
        <strain evidence="14">QYMF</strain>
    </source>
</reference>
<dbReference type="SUPFAM" id="SSF46689">
    <property type="entry name" value="Homeodomain-like"/>
    <property type="match status" value="2"/>
</dbReference>
<dbReference type="AlphaFoldDB" id="A6TTZ3"/>
<dbReference type="HOGENOM" id="CLU_000445_5_1_9"/>
<evidence type="ECO:0000256" key="6">
    <source>
        <dbReference type="ARBA" id="ARBA00023015"/>
    </source>
</evidence>
<organism evidence="13 14">
    <name type="scientific">Alkaliphilus metalliredigens (strain QYMF)</name>
    <dbReference type="NCBI Taxonomy" id="293826"/>
    <lineage>
        <taxon>Bacteria</taxon>
        <taxon>Bacillati</taxon>
        <taxon>Bacillota</taxon>
        <taxon>Clostridia</taxon>
        <taxon>Peptostreptococcales</taxon>
        <taxon>Natronincolaceae</taxon>
        <taxon>Alkaliphilus</taxon>
    </lineage>
</organism>
<dbReference type="PROSITE" id="PS00041">
    <property type="entry name" value="HTH_ARAC_FAMILY_1"/>
    <property type="match status" value="1"/>
</dbReference>
<keyword evidence="8" id="KW-0804">Transcription</keyword>
<dbReference type="PRINTS" id="PR00032">
    <property type="entry name" value="HTHARAC"/>
</dbReference>
<evidence type="ECO:0000256" key="2">
    <source>
        <dbReference type="ARBA" id="ARBA00018672"/>
    </source>
</evidence>
<protein>
    <recommendedName>
        <fullName evidence="2">Stage 0 sporulation protein A homolog</fullName>
    </recommendedName>
</protein>
<dbReference type="PROSITE" id="PS01124">
    <property type="entry name" value="HTH_ARAC_FAMILY_2"/>
    <property type="match status" value="1"/>
</dbReference>
<dbReference type="InterPro" id="IPR001789">
    <property type="entry name" value="Sig_transdc_resp-reg_receiver"/>
</dbReference>
<comment type="function">
    <text evidence="9">May play the central regulatory role in sporulation. It may be an element of the effector pathway responsible for the activation of sporulation genes in response to nutritional stress. Spo0A may act in concert with spo0H (a sigma factor) to control the expression of some genes that are critical to the sporulation process.</text>
</comment>
<comment type="subcellular location">
    <subcellularLocation>
        <location evidence="1">Cytoplasm</location>
    </subcellularLocation>
</comment>
<evidence type="ECO:0000256" key="8">
    <source>
        <dbReference type="ARBA" id="ARBA00023163"/>
    </source>
</evidence>
<evidence type="ECO:0000256" key="9">
    <source>
        <dbReference type="ARBA" id="ARBA00024867"/>
    </source>
</evidence>
<dbReference type="Pfam" id="PF00072">
    <property type="entry name" value="Response_reg"/>
    <property type="match status" value="1"/>
</dbReference>
<evidence type="ECO:0000256" key="3">
    <source>
        <dbReference type="ARBA" id="ARBA00022490"/>
    </source>
</evidence>
<feature type="domain" description="Response regulatory" evidence="12">
    <location>
        <begin position="3"/>
        <end position="119"/>
    </location>
</feature>
<gene>
    <name evidence="13" type="ordered locus">Amet_3535</name>
</gene>
<feature type="domain" description="HTH araC/xylS-type" evidence="11">
    <location>
        <begin position="143"/>
        <end position="241"/>
    </location>
</feature>
<dbReference type="InterPro" id="IPR018062">
    <property type="entry name" value="HTH_AraC-typ_CS"/>
</dbReference>
<dbReference type="InterPro" id="IPR011006">
    <property type="entry name" value="CheY-like_superfamily"/>
</dbReference>
<evidence type="ECO:0000259" key="12">
    <source>
        <dbReference type="PROSITE" id="PS50110"/>
    </source>
</evidence>
<evidence type="ECO:0000256" key="7">
    <source>
        <dbReference type="ARBA" id="ARBA00023125"/>
    </source>
</evidence>
<dbReference type="GO" id="GO:0000160">
    <property type="term" value="P:phosphorelay signal transduction system"/>
    <property type="evidence" value="ECO:0007669"/>
    <property type="project" value="UniProtKB-KW"/>
</dbReference>
<evidence type="ECO:0000313" key="13">
    <source>
        <dbReference type="EMBL" id="ABR49661.1"/>
    </source>
</evidence>
<dbReference type="PANTHER" id="PTHR42713">
    <property type="entry name" value="HISTIDINE KINASE-RELATED"/>
    <property type="match status" value="1"/>
</dbReference>
<dbReference type="CDD" id="cd17536">
    <property type="entry name" value="REC_YesN-like"/>
    <property type="match status" value="1"/>
</dbReference>
<keyword evidence="7" id="KW-0238">DNA-binding</keyword>
<dbReference type="GO" id="GO:0005737">
    <property type="term" value="C:cytoplasm"/>
    <property type="evidence" value="ECO:0007669"/>
    <property type="project" value="UniProtKB-SubCell"/>
</dbReference>
<evidence type="ECO:0000313" key="14">
    <source>
        <dbReference type="Proteomes" id="UP000001572"/>
    </source>
</evidence>
<dbReference type="Pfam" id="PF12833">
    <property type="entry name" value="HTH_18"/>
    <property type="match status" value="1"/>
</dbReference>
<evidence type="ECO:0000256" key="1">
    <source>
        <dbReference type="ARBA" id="ARBA00004496"/>
    </source>
</evidence>
<dbReference type="PANTHER" id="PTHR42713:SF3">
    <property type="entry name" value="TRANSCRIPTIONAL REGULATORY PROTEIN HPTR"/>
    <property type="match status" value="1"/>
</dbReference>
<dbReference type="SUPFAM" id="SSF52172">
    <property type="entry name" value="CheY-like"/>
    <property type="match status" value="1"/>
</dbReference>
<dbReference type="eggNOG" id="COG4753">
    <property type="taxonomic scope" value="Bacteria"/>
</dbReference>
<accession>A6TTZ3</accession>
<evidence type="ECO:0000256" key="10">
    <source>
        <dbReference type="PROSITE-ProRule" id="PRU00169"/>
    </source>
</evidence>
<evidence type="ECO:0000259" key="11">
    <source>
        <dbReference type="PROSITE" id="PS01124"/>
    </source>
</evidence>
<keyword evidence="6" id="KW-0805">Transcription regulation</keyword>
<dbReference type="InterPro" id="IPR018060">
    <property type="entry name" value="HTH_AraC"/>
</dbReference>